<keyword evidence="2" id="KW-0812">Transmembrane</keyword>
<keyword evidence="2" id="KW-1133">Transmembrane helix</keyword>
<feature type="signal peptide" evidence="3">
    <location>
        <begin position="1"/>
        <end position="21"/>
    </location>
</feature>
<comment type="caution">
    <text evidence="4">The sequence shown here is derived from an EMBL/GenBank/DDBJ whole genome shotgun (WGS) entry which is preliminary data.</text>
</comment>
<evidence type="ECO:0000256" key="3">
    <source>
        <dbReference type="SAM" id="SignalP"/>
    </source>
</evidence>
<evidence type="ECO:0000256" key="2">
    <source>
        <dbReference type="SAM" id="Phobius"/>
    </source>
</evidence>
<name>A0A937CTA7_9BURK</name>
<evidence type="ECO:0000256" key="1">
    <source>
        <dbReference type="SAM" id="MobiDB-lite"/>
    </source>
</evidence>
<feature type="transmembrane region" description="Helical" evidence="2">
    <location>
        <begin position="236"/>
        <end position="254"/>
    </location>
</feature>
<evidence type="ECO:0000313" key="4">
    <source>
        <dbReference type="EMBL" id="MBL0392325.1"/>
    </source>
</evidence>
<sequence>MAHGSKVCFLGLLVLAGSASATTVGPAKGRPVAGHPLEVNIPFAVDEPRDRACAIANVRYGNVLVPRLTLHVQGQGVKRNLLLTSRASVGDAPVTVNVRVGCGPKAVARRFVMTADVPAARSPSIARTASRAPSAPEFAAARPEPRSVAMAAPAEPLFPPPEAALQEHSAPKADTGVTEELRKARAEAATALAQLEGVRRELAAILDVERRTSQTLINAEHQVMDAKSEVARMRLLLKWVGAVLALAAAGAIWFEFSRVASRMRLARAQPEQEPTIFTGNEVPT</sequence>
<proteinExistence type="predicted"/>
<organism evidence="4 5">
    <name type="scientific">Ramlibacter monticola</name>
    <dbReference type="NCBI Taxonomy" id="1926872"/>
    <lineage>
        <taxon>Bacteria</taxon>
        <taxon>Pseudomonadati</taxon>
        <taxon>Pseudomonadota</taxon>
        <taxon>Betaproteobacteria</taxon>
        <taxon>Burkholderiales</taxon>
        <taxon>Comamonadaceae</taxon>
        <taxon>Ramlibacter</taxon>
    </lineage>
</organism>
<feature type="region of interest" description="Disordered" evidence="1">
    <location>
        <begin position="124"/>
        <end position="176"/>
    </location>
</feature>
<feature type="chain" id="PRO_5037964665" evidence="3">
    <location>
        <begin position="22"/>
        <end position="284"/>
    </location>
</feature>
<keyword evidence="3" id="KW-0732">Signal</keyword>
<gene>
    <name evidence="4" type="ORF">JJ685_14395</name>
</gene>
<evidence type="ECO:0000313" key="5">
    <source>
        <dbReference type="Proteomes" id="UP000599109"/>
    </source>
</evidence>
<dbReference type="RefSeq" id="WP_201674957.1">
    <property type="nucleotide sequence ID" value="NZ_JAEQNE010000003.1"/>
</dbReference>
<keyword evidence="5" id="KW-1185">Reference proteome</keyword>
<keyword evidence="2" id="KW-0472">Membrane</keyword>
<protein>
    <submittedName>
        <fullName evidence="4">Uncharacterized protein</fullName>
    </submittedName>
</protein>
<dbReference type="AlphaFoldDB" id="A0A937CTA7"/>
<accession>A0A937CTA7</accession>
<dbReference type="Proteomes" id="UP000599109">
    <property type="component" value="Unassembled WGS sequence"/>
</dbReference>
<dbReference type="EMBL" id="JAEQNE010000003">
    <property type="protein sequence ID" value="MBL0392325.1"/>
    <property type="molecule type" value="Genomic_DNA"/>
</dbReference>
<feature type="compositionally biased region" description="Low complexity" evidence="1">
    <location>
        <begin position="129"/>
        <end position="142"/>
    </location>
</feature>
<reference evidence="4 5" key="1">
    <citation type="journal article" date="2017" name="Int. J. Syst. Evol. Microbiol.">
        <title>Ramlibacter monticola sp. nov., isolated from forest soil.</title>
        <authorList>
            <person name="Chaudhary D.K."/>
            <person name="Kim J."/>
        </authorList>
    </citation>
    <scope>NUCLEOTIDE SEQUENCE [LARGE SCALE GENOMIC DNA]</scope>
    <source>
        <strain evidence="4 5">KACC 19175</strain>
    </source>
</reference>